<keyword evidence="4" id="KW-0805">Transcription regulation</keyword>
<feature type="region of interest" description="Disordered" evidence="8">
    <location>
        <begin position="93"/>
        <end position="132"/>
    </location>
</feature>
<keyword evidence="6" id="KW-0804">Transcription</keyword>
<name>A0A8K0SQ19_9HYPO</name>
<dbReference type="InterPro" id="IPR007219">
    <property type="entry name" value="XnlR_reg_dom"/>
</dbReference>
<evidence type="ECO:0000259" key="9">
    <source>
        <dbReference type="PROSITE" id="PS50048"/>
    </source>
</evidence>
<gene>
    <name evidence="10" type="ORF">B0I35DRAFT_439768</name>
</gene>
<dbReference type="SUPFAM" id="SSF57701">
    <property type="entry name" value="Zn2/Cys6 DNA-binding domain"/>
    <property type="match status" value="1"/>
</dbReference>
<feature type="domain" description="Zn(2)-C6 fungal-type" evidence="9">
    <location>
        <begin position="24"/>
        <end position="51"/>
    </location>
</feature>
<dbReference type="GO" id="GO:0005634">
    <property type="term" value="C:nucleus"/>
    <property type="evidence" value="ECO:0007669"/>
    <property type="project" value="UniProtKB-SubCell"/>
</dbReference>
<keyword evidence="3" id="KW-0862">Zinc</keyword>
<evidence type="ECO:0000256" key="3">
    <source>
        <dbReference type="ARBA" id="ARBA00022833"/>
    </source>
</evidence>
<keyword evidence="2" id="KW-0479">Metal-binding</keyword>
<evidence type="ECO:0000256" key="4">
    <source>
        <dbReference type="ARBA" id="ARBA00023015"/>
    </source>
</evidence>
<dbReference type="PANTHER" id="PTHR47782">
    <property type="entry name" value="ZN(II)2CYS6 TRANSCRIPTION FACTOR (EUROFUNG)-RELATED"/>
    <property type="match status" value="1"/>
</dbReference>
<dbReference type="InterPro" id="IPR052202">
    <property type="entry name" value="Yeast_MetPath_Reg"/>
</dbReference>
<dbReference type="GO" id="GO:0045944">
    <property type="term" value="P:positive regulation of transcription by RNA polymerase II"/>
    <property type="evidence" value="ECO:0007669"/>
    <property type="project" value="TreeGrafter"/>
</dbReference>
<dbReference type="Pfam" id="PF00172">
    <property type="entry name" value="Zn_clus"/>
    <property type="match status" value="1"/>
</dbReference>
<feature type="region of interest" description="Disordered" evidence="8">
    <location>
        <begin position="1"/>
        <end position="64"/>
    </location>
</feature>
<evidence type="ECO:0000256" key="6">
    <source>
        <dbReference type="ARBA" id="ARBA00023163"/>
    </source>
</evidence>
<evidence type="ECO:0000256" key="2">
    <source>
        <dbReference type="ARBA" id="ARBA00022723"/>
    </source>
</evidence>
<dbReference type="Proteomes" id="UP000813444">
    <property type="component" value="Unassembled WGS sequence"/>
</dbReference>
<dbReference type="Pfam" id="PF04082">
    <property type="entry name" value="Fungal_trans"/>
    <property type="match status" value="1"/>
</dbReference>
<dbReference type="GO" id="GO:0043565">
    <property type="term" value="F:sequence-specific DNA binding"/>
    <property type="evidence" value="ECO:0007669"/>
    <property type="project" value="TreeGrafter"/>
</dbReference>
<dbReference type="Gene3D" id="4.10.240.10">
    <property type="entry name" value="Zn(2)-C6 fungal-type DNA-binding domain"/>
    <property type="match status" value="1"/>
</dbReference>
<feature type="compositionally biased region" description="Basic residues" evidence="8">
    <location>
        <begin position="18"/>
        <end position="33"/>
    </location>
</feature>
<dbReference type="GO" id="GO:0000981">
    <property type="term" value="F:DNA-binding transcription factor activity, RNA polymerase II-specific"/>
    <property type="evidence" value="ECO:0007669"/>
    <property type="project" value="InterPro"/>
</dbReference>
<reference evidence="10" key="1">
    <citation type="journal article" date="2021" name="Nat. Commun.">
        <title>Genetic determinants of endophytism in the Arabidopsis root mycobiome.</title>
        <authorList>
            <person name="Mesny F."/>
            <person name="Miyauchi S."/>
            <person name="Thiergart T."/>
            <person name="Pickel B."/>
            <person name="Atanasova L."/>
            <person name="Karlsson M."/>
            <person name="Huettel B."/>
            <person name="Barry K.W."/>
            <person name="Haridas S."/>
            <person name="Chen C."/>
            <person name="Bauer D."/>
            <person name="Andreopoulos W."/>
            <person name="Pangilinan J."/>
            <person name="LaButti K."/>
            <person name="Riley R."/>
            <person name="Lipzen A."/>
            <person name="Clum A."/>
            <person name="Drula E."/>
            <person name="Henrissat B."/>
            <person name="Kohler A."/>
            <person name="Grigoriev I.V."/>
            <person name="Martin F.M."/>
            <person name="Hacquard S."/>
        </authorList>
    </citation>
    <scope>NUCLEOTIDE SEQUENCE</scope>
    <source>
        <strain evidence="10">MPI-CAGE-CH-0235</strain>
    </source>
</reference>
<keyword evidence="11" id="KW-1185">Reference proteome</keyword>
<dbReference type="OrthoDB" id="189997at2759"/>
<accession>A0A8K0SQ19</accession>
<evidence type="ECO:0000256" key="5">
    <source>
        <dbReference type="ARBA" id="ARBA00023125"/>
    </source>
</evidence>
<dbReference type="PROSITE" id="PS00463">
    <property type="entry name" value="ZN2_CY6_FUNGAL_1"/>
    <property type="match status" value="1"/>
</dbReference>
<dbReference type="SMART" id="SM00906">
    <property type="entry name" value="Fungal_trans"/>
    <property type="match status" value="1"/>
</dbReference>
<proteinExistence type="predicted"/>
<dbReference type="CDD" id="cd12148">
    <property type="entry name" value="fungal_TF_MHR"/>
    <property type="match status" value="1"/>
</dbReference>
<comment type="subcellular location">
    <subcellularLocation>
        <location evidence="1">Nucleus</location>
    </subcellularLocation>
</comment>
<dbReference type="GO" id="GO:0008270">
    <property type="term" value="F:zinc ion binding"/>
    <property type="evidence" value="ECO:0007669"/>
    <property type="project" value="InterPro"/>
</dbReference>
<dbReference type="CDD" id="cd00067">
    <property type="entry name" value="GAL4"/>
    <property type="match status" value="1"/>
</dbReference>
<evidence type="ECO:0000313" key="10">
    <source>
        <dbReference type="EMBL" id="KAH7310829.1"/>
    </source>
</evidence>
<evidence type="ECO:0000256" key="7">
    <source>
        <dbReference type="ARBA" id="ARBA00023242"/>
    </source>
</evidence>
<dbReference type="PROSITE" id="PS50048">
    <property type="entry name" value="ZN2_CY6_FUNGAL_2"/>
    <property type="match status" value="1"/>
</dbReference>
<evidence type="ECO:0000256" key="8">
    <source>
        <dbReference type="SAM" id="MobiDB-lite"/>
    </source>
</evidence>
<dbReference type="InterPro" id="IPR036864">
    <property type="entry name" value="Zn2-C6_fun-type_DNA-bd_sf"/>
</dbReference>
<dbReference type="AlphaFoldDB" id="A0A8K0SQ19"/>
<dbReference type="PANTHER" id="PTHR47782:SF12">
    <property type="entry name" value="ZN(II)2CYS6 TRANSCRIPTION FACTOR (EUROFUNG)"/>
    <property type="match status" value="1"/>
</dbReference>
<evidence type="ECO:0000313" key="11">
    <source>
        <dbReference type="Proteomes" id="UP000813444"/>
    </source>
</evidence>
<sequence length="746" mass="84379">MDQNRRSPPPSEDSPPSKKQRSLACRRCRHRKQKCEDKRPCSNCHKSGEECLPTEPAPRGNVDSDYVKALEVRVAELESRDPVESRDHAPAFDHASRARHPAQISNDAACYSAPDDSSFSRGDARQRRPSEAAQILQAISTPSPAALYANPRRAYSNPSPGGLLTLADDSDSGMEHLIYGLVTSPYGQREPREDDNHHALSRGIQVNSPRDGDYLPHSQIAGLSPEIEDILLGAYRDRAQSQYPFFHWNTFLSWHADWKTCQPTDLASRQWQGFFVNMVYATAILCLALPSNGPLDARAFYRNGVSLLPSVLRRADPILKAQAYLILTVHAIHWCSTQRILSLASTTIRYCVQNEFHLAETETRPHSPSDRLETQVRRRCFWSAYGMDRLIMSAFNIPHSIPDAMITSKLYANIDDEDLMNIAAHAPMDAELPDSPHYTCVSSALHITQCRRIQSEITGYTLRWDYEMHYEGSSEWRIRILSELESYKVRVQNFTDPRAKGHTSWRWLAMIYHYTLLMLYRPTKETVLGPAGDWAVQASSQACLFFRKSQMDRQVAQAWVGLLVQFQSGVTLLYCFWATPPEHRTENYCSPDVFDAIRACSNILAIMTDRWPKADCLRDVFELLAREVPIIDRPNCPPTRLSATTVATIRDKLPEVRALVVHRDILRMLQEMITDDFPRNTRSPSVAQQRNAAMLSRAVVGESLTTAAFELPFTSQHLFDVNGEDAQVSLASDELLVFPGLFDIGS</sequence>
<comment type="caution">
    <text evidence="10">The sequence shown here is derived from an EMBL/GenBank/DDBJ whole genome shotgun (WGS) entry which is preliminary data.</text>
</comment>
<dbReference type="GO" id="GO:0006351">
    <property type="term" value="P:DNA-templated transcription"/>
    <property type="evidence" value="ECO:0007669"/>
    <property type="project" value="InterPro"/>
</dbReference>
<dbReference type="SMART" id="SM00066">
    <property type="entry name" value="GAL4"/>
    <property type="match status" value="1"/>
</dbReference>
<keyword evidence="7" id="KW-0539">Nucleus</keyword>
<dbReference type="EMBL" id="JAGPNK010000012">
    <property type="protein sequence ID" value="KAH7310829.1"/>
    <property type="molecule type" value="Genomic_DNA"/>
</dbReference>
<keyword evidence="5" id="KW-0238">DNA-binding</keyword>
<protein>
    <recommendedName>
        <fullName evidence="9">Zn(2)-C6 fungal-type domain-containing protein</fullName>
    </recommendedName>
</protein>
<dbReference type="InterPro" id="IPR001138">
    <property type="entry name" value="Zn2Cys6_DnaBD"/>
</dbReference>
<organism evidence="10 11">
    <name type="scientific">Stachybotrys elegans</name>
    <dbReference type="NCBI Taxonomy" id="80388"/>
    <lineage>
        <taxon>Eukaryota</taxon>
        <taxon>Fungi</taxon>
        <taxon>Dikarya</taxon>
        <taxon>Ascomycota</taxon>
        <taxon>Pezizomycotina</taxon>
        <taxon>Sordariomycetes</taxon>
        <taxon>Hypocreomycetidae</taxon>
        <taxon>Hypocreales</taxon>
        <taxon>Stachybotryaceae</taxon>
        <taxon>Stachybotrys</taxon>
    </lineage>
</organism>
<evidence type="ECO:0000256" key="1">
    <source>
        <dbReference type="ARBA" id="ARBA00004123"/>
    </source>
</evidence>